<evidence type="ECO:0000313" key="3">
    <source>
        <dbReference type="Proteomes" id="UP000004095"/>
    </source>
</evidence>
<evidence type="ECO:0000313" key="2">
    <source>
        <dbReference type="EMBL" id="EAY30173.1"/>
    </source>
</evidence>
<name>A1ZI16_MICM2</name>
<keyword evidence="1" id="KW-0175">Coiled coil</keyword>
<sequence length="342" mass="36757">MAATAFISCLNASTAVGQSQPSSSSVKWINHNSRIVIQANDDGSNHDEGIQFGAGGSSGSSLPYRQIMRLRYNGNVGIGTGNPAERLHVEGRMRVGGSNAGLWIEAGTHDWFVGRTHNSGSALRFYNNGDQMTLSADGRLSLGISTATASNSLAKFTVKSGDIHLEGGAFSSHGTLNFRPDTDNSGDDAIVFKNNAETETMRIHTNNNVGIGTNNPLAKLHVNGTAKLAGALTGTSANFSGSVQANSLTLNVGSFPDYVFAKNYDLMPLEQVEAYINAHHHLPKVPKAAKVEKEGMNVAQINVLLVEKVEELTLHLIEQNKQMKQMQQKMQALEKKVQNLKK</sequence>
<comment type="caution">
    <text evidence="2">The sequence shown here is derived from an EMBL/GenBank/DDBJ whole genome shotgun (WGS) entry which is preliminary data.</text>
</comment>
<dbReference type="Proteomes" id="UP000004095">
    <property type="component" value="Unassembled WGS sequence"/>
</dbReference>
<protein>
    <submittedName>
        <fullName evidence="2">Putative YapH protein</fullName>
    </submittedName>
</protein>
<organism evidence="2 3">
    <name type="scientific">Microscilla marina ATCC 23134</name>
    <dbReference type="NCBI Taxonomy" id="313606"/>
    <lineage>
        <taxon>Bacteria</taxon>
        <taxon>Pseudomonadati</taxon>
        <taxon>Bacteroidota</taxon>
        <taxon>Cytophagia</taxon>
        <taxon>Cytophagales</taxon>
        <taxon>Microscillaceae</taxon>
        <taxon>Microscilla</taxon>
    </lineage>
</organism>
<reference evidence="2 3" key="1">
    <citation type="submission" date="2007-01" db="EMBL/GenBank/DDBJ databases">
        <authorList>
            <person name="Haygood M."/>
            <person name="Podell S."/>
            <person name="Anderson C."/>
            <person name="Hopkinson B."/>
            <person name="Roe K."/>
            <person name="Barbeau K."/>
            <person name="Gaasterland T."/>
            <person name="Ferriera S."/>
            <person name="Johnson J."/>
            <person name="Kravitz S."/>
            <person name="Beeson K."/>
            <person name="Sutton G."/>
            <person name="Rogers Y.-H."/>
            <person name="Friedman R."/>
            <person name="Frazier M."/>
            <person name="Venter J.C."/>
        </authorList>
    </citation>
    <scope>NUCLEOTIDE SEQUENCE [LARGE SCALE GENOMIC DNA]</scope>
    <source>
        <strain evidence="2 3">ATCC 23134</strain>
    </source>
</reference>
<dbReference type="AlphaFoldDB" id="A1ZI16"/>
<keyword evidence="3" id="KW-1185">Reference proteome</keyword>
<dbReference type="eggNOG" id="COG5295">
    <property type="taxonomic scope" value="Bacteria"/>
</dbReference>
<proteinExistence type="predicted"/>
<dbReference type="EMBL" id="AAWS01000008">
    <property type="protein sequence ID" value="EAY30173.1"/>
    <property type="molecule type" value="Genomic_DNA"/>
</dbReference>
<evidence type="ECO:0000256" key="1">
    <source>
        <dbReference type="SAM" id="Coils"/>
    </source>
</evidence>
<feature type="coiled-coil region" evidence="1">
    <location>
        <begin position="309"/>
        <end position="336"/>
    </location>
</feature>
<gene>
    <name evidence="2" type="ORF">M23134_05506</name>
</gene>
<accession>A1ZI16</accession>